<dbReference type="PIRSF" id="PIRSF017127">
    <property type="entry name" value="Condensin_D2"/>
    <property type="match status" value="1"/>
</dbReference>
<dbReference type="InterPro" id="IPR007673">
    <property type="entry name" value="Condensin_cplx_su1"/>
</dbReference>
<dbReference type="GO" id="GO:0000796">
    <property type="term" value="C:condensin complex"/>
    <property type="evidence" value="ECO:0007669"/>
    <property type="project" value="TreeGrafter"/>
</dbReference>
<dbReference type="InterPro" id="IPR016024">
    <property type="entry name" value="ARM-type_fold"/>
</dbReference>
<keyword evidence="7" id="KW-0226">DNA condensation</keyword>
<keyword evidence="5" id="KW-0132">Cell division</keyword>
<dbReference type="SUPFAM" id="SSF48371">
    <property type="entry name" value="ARM repeat"/>
    <property type="match status" value="1"/>
</dbReference>
<feature type="domain" description="Condensin complex subunit 1 C-terminal" evidence="10">
    <location>
        <begin position="758"/>
        <end position="860"/>
    </location>
</feature>
<dbReference type="GO" id="GO:0007076">
    <property type="term" value="P:mitotic chromosome condensation"/>
    <property type="evidence" value="ECO:0007669"/>
    <property type="project" value="InterPro"/>
</dbReference>
<evidence type="ECO:0000256" key="9">
    <source>
        <dbReference type="ARBA" id="ARBA00023306"/>
    </source>
</evidence>
<comment type="similarity">
    <text evidence="3">Belongs to the CND1 (condensin subunit 1) family.</text>
</comment>
<dbReference type="VEuPathDB" id="MicrosporidiaDB:AEWR_021200"/>
<dbReference type="PANTHER" id="PTHR14222">
    <property type="entry name" value="CONDENSIN"/>
    <property type="match status" value="1"/>
</dbReference>
<dbReference type="Gene3D" id="1.25.10.10">
    <property type="entry name" value="Leucine-rich Repeat Variant"/>
    <property type="match status" value="2"/>
</dbReference>
<dbReference type="GO" id="GO:0042393">
    <property type="term" value="F:histone binding"/>
    <property type="evidence" value="ECO:0007669"/>
    <property type="project" value="TreeGrafter"/>
</dbReference>
<evidence type="ECO:0000256" key="2">
    <source>
        <dbReference type="ARBA" id="ARBA00004286"/>
    </source>
</evidence>
<dbReference type="GO" id="GO:0051301">
    <property type="term" value="P:cell division"/>
    <property type="evidence" value="ECO:0007669"/>
    <property type="project" value="UniProtKB-KW"/>
</dbReference>
<dbReference type="GO" id="GO:0010032">
    <property type="term" value="P:meiotic chromosome condensation"/>
    <property type="evidence" value="ECO:0007669"/>
    <property type="project" value="TreeGrafter"/>
</dbReference>
<dbReference type="VEuPathDB" id="MicrosporidiaDB:M970_021200"/>
<evidence type="ECO:0000259" key="10">
    <source>
        <dbReference type="Pfam" id="PF12717"/>
    </source>
</evidence>
<keyword evidence="4" id="KW-0158">Chromosome</keyword>
<dbReference type="InterPro" id="IPR032682">
    <property type="entry name" value="Cnd1_C"/>
</dbReference>
<dbReference type="EMBL" id="KC513608">
    <property type="protein sequence ID" value="AGE95502.1"/>
    <property type="molecule type" value="Genomic_DNA"/>
</dbReference>
<keyword evidence="9" id="KW-0131">Cell cycle</keyword>
<protein>
    <submittedName>
        <fullName evidence="11">13S condensin subunit</fullName>
    </submittedName>
</protein>
<evidence type="ECO:0000313" key="11">
    <source>
        <dbReference type="EMBL" id="AGE95502.1"/>
    </source>
</evidence>
<dbReference type="VEuPathDB" id="MicrosporidiaDB:ECU02_1240"/>
<dbReference type="InterPro" id="IPR026971">
    <property type="entry name" value="CND1/NCAPD3"/>
</dbReference>
<dbReference type="VEuPathDB" id="MicrosporidiaDB:AEWD_021220"/>
<dbReference type="AlphaFoldDB" id="M1K8C2"/>
<name>M1K8C2_ENCCN</name>
<gene>
    <name evidence="11" type="ORF">ECU02_1240</name>
</gene>
<dbReference type="GO" id="GO:0005634">
    <property type="term" value="C:nucleus"/>
    <property type="evidence" value="ECO:0007669"/>
    <property type="project" value="UniProtKB-SubCell"/>
</dbReference>
<dbReference type="GO" id="GO:0000779">
    <property type="term" value="C:condensed chromosome, centromeric region"/>
    <property type="evidence" value="ECO:0007669"/>
    <property type="project" value="TreeGrafter"/>
</dbReference>
<keyword evidence="6" id="KW-0498">Mitosis</keyword>
<keyword evidence="8" id="KW-0539">Nucleus</keyword>
<evidence type="ECO:0000256" key="1">
    <source>
        <dbReference type="ARBA" id="ARBA00004123"/>
    </source>
</evidence>
<proteinExistence type="inferred from homology"/>
<accession>M1K8C2</accession>
<evidence type="ECO:0000256" key="6">
    <source>
        <dbReference type="ARBA" id="ARBA00022776"/>
    </source>
</evidence>
<dbReference type="InterPro" id="IPR011989">
    <property type="entry name" value="ARM-like"/>
</dbReference>
<dbReference type="Pfam" id="PF12717">
    <property type="entry name" value="Cnd1"/>
    <property type="match status" value="1"/>
</dbReference>
<evidence type="ECO:0000256" key="8">
    <source>
        <dbReference type="ARBA" id="ARBA00023242"/>
    </source>
</evidence>
<evidence type="ECO:0000256" key="4">
    <source>
        <dbReference type="ARBA" id="ARBA00022454"/>
    </source>
</evidence>
<organism evidence="11">
    <name type="scientific">Encephalitozoon cuniculi</name>
    <name type="common">Microsporidian parasite</name>
    <dbReference type="NCBI Taxonomy" id="6035"/>
    <lineage>
        <taxon>Eukaryota</taxon>
        <taxon>Fungi</taxon>
        <taxon>Fungi incertae sedis</taxon>
        <taxon>Microsporidia</taxon>
        <taxon>Unikaryonidae</taxon>
        <taxon>Encephalitozoon</taxon>
    </lineage>
</organism>
<comment type="subcellular location">
    <subcellularLocation>
        <location evidence="2">Chromosome</location>
    </subcellularLocation>
    <subcellularLocation>
        <location evidence="1">Nucleus</location>
    </subcellularLocation>
</comment>
<reference evidence="11" key="1">
    <citation type="journal article" date="2013" name="Eukaryot. Cell">
        <title>Extremely Reduced Levels of Heterozygosity in the Vertebrate Pathogen Encephalitozoon cuniculi.</title>
        <authorList>
            <person name="Selman M."/>
            <person name="Sak B."/>
            <person name="Kvac M."/>
            <person name="Farinelli L."/>
            <person name="Weiss L.M."/>
            <person name="Corradi N."/>
        </authorList>
    </citation>
    <scope>NUCLEOTIDE SEQUENCE</scope>
</reference>
<sequence length="922" mass="105862">MQKELEILISKLKTMTVIDNHEDYDYLVSHTDKCNNKARIFELLKSKNNSPAEVAPLLFTFVSKLEPESDEDLLPKIVDFIRGCRGNSRETSEWMVKILFLLLEKTKERRRDSGVRLRLLECIRVYGKDTRLVNHVIDLMCTKNSAEIIGLILESIPSISDELVRCAMKQDNPVLLKNLSVVLPLLSGRDISLFVNYEHFDELLDSEHFFMRNCFLEICANLVEHFKKKGMVGKLNDLVGVVVERLSDTYFLTRYKALQVLECLFQRNSITVGRRHEVIREVGGRVLDKTVVVRKKAISICSGLLMRHPFASEKTLEKKNLGSAENESNRSGLCDGEKESEMKYYKDLNQFHDIMKEIQDNIVTLLSGGTKTEINECIEFIKLCFYYRIDGSREAFESLFDLGWTQDLELLVLSFRDLVVQMKMNNSSLFCFFKEFIRMEGNHSFEKVLRELSARRYIDKTFVSELCSMFLQGSHLLEASYLLRHIGRPLTVDMFHSLVLFSTKLLFSSQAEKDLVDMLSVYKNIVQIRVRQRVKFDDEIIEVLAKNLAKMTFFEHQVVDVTVSTIYSISTLPEKSIIMLLEKLCDMERSSLKAISAVGCIGLKHMQYVEELERLVKSNRIKIKVDKTVITPEIVERRRSINASRQSISTILEENKDGDDSILNNSALDRGISSRIGDKSEEEIVDFFFYIKEKEMLYGKTVLSNFKQVVEEGCFSSDEEIQVAAYVSLYRLMCISFEFFSEHYETFIRSMSHPIPRIRANAVVAMGDFLLSYNTTAERHTHLLLESLGDVDADVRRNALLVIHNLLMKNILKIKGYGPKLVLLLTDENAEIKEMAEHLLIQISKKENTMTTLLYETITAENGQLPLIIGFLTDLVSEKAKESLFLKALRSNVNSETLKLLCSAFNLDDRIAGSDGLLNRSK</sequence>
<evidence type="ECO:0000256" key="3">
    <source>
        <dbReference type="ARBA" id="ARBA00009606"/>
    </source>
</evidence>
<evidence type="ECO:0000256" key="7">
    <source>
        <dbReference type="ARBA" id="ARBA00023067"/>
    </source>
</evidence>
<dbReference type="VEuPathDB" id="MicrosporidiaDB:AEWQ_021190"/>
<dbReference type="PANTHER" id="PTHR14222:SF2">
    <property type="entry name" value="CONDENSIN COMPLEX SUBUNIT 1"/>
    <property type="match status" value="1"/>
</dbReference>
<evidence type="ECO:0000256" key="5">
    <source>
        <dbReference type="ARBA" id="ARBA00022618"/>
    </source>
</evidence>